<evidence type="ECO:0000313" key="3">
    <source>
        <dbReference type="EMBL" id="KAJ9607692.1"/>
    </source>
</evidence>
<dbReference type="PROSITE" id="PS50157">
    <property type="entry name" value="ZINC_FINGER_C2H2_2"/>
    <property type="match status" value="1"/>
</dbReference>
<protein>
    <recommendedName>
        <fullName evidence="2">C2H2-type domain-containing protein</fullName>
    </recommendedName>
</protein>
<feature type="domain" description="C2H2-type" evidence="2">
    <location>
        <begin position="284"/>
        <end position="314"/>
    </location>
</feature>
<dbReference type="SMART" id="SM00355">
    <property type="entry name" value="ZnF_C2H2"/>
    <property type="match status" value="3"/>
</dbReference>
<dbReference type="Proteomes" id="UP001172673">
    <property type="component" value="Unassembled WGS sequence"/>
</dbReference>
<keyword evidence="4" id="KW-1185">Reference proteome</keyword>
<name>A0AA39CGS7_9EURO</name>
<keyword evidence="1" id="KW-0862">Zinc</keyword>
<keyword evidence="1" id="KW-0479">Metal-binding</keyword>
<comment type="caution">
    <text evidence="3">The sequence shown here is derived from an EMBL/GenBank/DDBJ whole genome shotgun (WGS) entry which is preliminary data.</text>
</comment>
<keyword evidence="1" id="KW-0863">Zinc-finger</keyword>
<dbReference type="EMBL" id="JAPDRK010000011">
    <property type="protein sequence ID" value="KAJ9607692.1"/>
    <property type="molecule type" value="Genomic_DNA"/>
</dbReference>
<evidence type="ECO:0000256" key="1">
    <source>
        <dbReference type="PROSITE-ProRule" id="PRU00042"/>
    </source>
</evidence>
<gene>
    <name evidence="3" type="ORF">H2200_007770</name>
</gene>
<dbReference type="InterPro" id="IPR013087">
    <property type="entry name" value="Znf_C2H2_type"/>
</dbReference>
<evidence type="ECO:0000313" key="4">
    <source>
        <dbReference type="Proteomes" id="UP001172673"/>
    </source>
</evidence>
<accession>A0AA39CGS7</accession>
<dbReference type="GO" id="GO:0008270">
    <property type="term" value="F:zinc ion binding"/>
    <property type="evidence" value="ECO:0007669"/>
    <property type="project" value="UniProtKB-KW"/>
</dbReference>
<organism evidence="3 4">
    <name type="scientific">Cladophialophora chaetospira</name>
    <dbReference type="NCBI Taxonomy" id="386627"/>
    <lineage>
        <taxon>Eukaryota</taxon>
        <taxon>Fungi</taxon>
        <taxon>Dikarya</taxon>
        <taxon>Ascomycota</taxon>
        <taxon>Pezizomycotina</taxon>
        <taxon>Eurotiomycetes</taxon>
        <taxon>Chaetothyriomycetidae</taxon>
        <taxon>Chaetothyriales</taxon>
        <taxon>Herpotrichiellaceae</taxon>
        <taxon>Cladophialophora</taxon>
    </lineage>
</organism>
<reference evidence="3" key="1">
    <citation type="submission" date="2022-10" db="EMBL/GenBank/DDBJ databases">
        <title>Culturing micro-colonial fungi from biological soil crusts in the Mojave desert and describing Neophaeococcomyces mojavensis, and introducing the new genera and species Taxawa tesnikishii.</title>
        <authorList>
            <person name="Kurbessoian T."/>
            <person name="Stajich J.E."/>
        </authorList>
    </citation>
    <scope>NUCLEOTIDE SEQUENCE</scope>
    <source>
        <strain evidence="3">TK_41</strain>
    </source>
</reference>
<proteinExistence type="predicted"/>
<evidence type="ECO:0000259" key="2">
    <source>
        <dbReference type="PROSITE" id="PS50157"/>
    </source>
</evidence>
<dbReference type="AlphaFoldDB" id="A0AA39CGS7"/>
<dbReference type="PROSITE" id="PS00028">
    <property type="entry name" value="ZINC_FINGER_C2H2_1"/>
    <property type="match status" value="1"/>
</dbReference>
<sequence length="539" mass="61501">MSYPAPSAGLLVIFERIPLGKNSVCGDSSIPPKVFMEPLLEDQDDFFPISAESAGTGCLNRYVVKNCHETSSTADSVMKNVKLLVDLGLNREQIWKLCQHEYVNALNLLADTEGHELDQAVHLLQQRQPGSRLHSLRLSGVLSLVSDRSSLRASTASDFSVSMQISNFIGSEYYQETHAPDISYPYSREMHCTPAESVVNTIGMPITEEDQCWQEFNFQMPDPLNLCLRPRSIETGPDPYIVSNQLAFPAHRSRSSLIAQIQVGGHSVAREPEQDLNRYQKPTFPCSENDCSKTFSSDNEFSKHLTGDHDRDVKFMCTHANCPSHPYETSRIEMWKRHHIHHHRGCLRYETCKKERHDRGQRNYWACGLCEELNTDVKSYAKHHKSHFSDGRIQQKVVDFSIIMRNLLRQNATNNKWMERNVDRQYPDGTFLLSWEAETSADLREALEYGVFQRLSIDQTGVVDRLLDEVIARARHHRKRPASSSPTREDLRHVSSLSFQNRLLSRDEHQQLRAGTISALEQIDVFDAGDAFDAFHGEL</sequence>